<organism evidence="1 2">
    <name type="scientific">Acidithiobacillus ferruginosus</name>
    <dbReference type="NCBI Taxonomy" id="3063951"/>
    <lineage>
        <taxon>Bacteria</taxon>
        <taxon>Pseudomonadati</taxon>
        <taxon>Pseudomonadota</taxon>
        <taxon>Acidithiobacillia</taxon>
        <taxon>Acidithiobacillales</taxon>
        <taxon>Acidithiobacillaceae</taxon>
        <taxon>Acidithiobacillus</taxon>
    </lineage>
</organism>
<evidence type="ECO:0000313" key="2">
    <source>
        <dbReference type="Proteomes" id="UP001196097"/>
    </source>
</evidence>
<keyword evidence="1" id="KW-0282">Flagellum</keyword>
<dbReference type="Proteomes" id="UP001196097">
    <property type="component" value="Chromosome"/>
</dbReference>
<keyword evidence="1" id="KW-0969">Cilium</keyword>
<keyword evidence="1" id="KW-0966">Cell projection</keyword>
<evidence type="ECO:0000313" key="1">
    <source>
        <dbReference type="EMBL" id="XRP74030.1"/>
    </source>
</evidence>
<name>A0ACD5IJM0_9PROT</name>
<sequence length="353" mass="37579">MTPSASALAPMRVVGAVLIPNAAPALAKTITPGTLLEGRVLQSANAQTLIAVAGKTLAFQLPGQWAAEDRLQLLYLGGRSHPAFLLTTSAAASLPDRVGLSSTAQSLLGLSPAESGSGLRSLQPLLPQPPSASAPLAQLLQQSITQSGLFYESHLAAWVQGQLSLQNLRAEPQNASLLPVPEGPLPQTTLAVSQTPERVLPDRVAGAMTYTQIADLGKPAIRYASASMTGDLAGLVGRQIQVLNQQQIIWSGPVWPGQFVQWMVSRREERVGENARSPVTRSETAPHWDSTLTLQMPHLGNIQAKLHLHRDTLSLAITADQAAALRNHWGDLKAALRALGLRVTQHEIRAFDG</sequence>
<protein>
    <submittedName>
        <fullName evidence="1">Flagellar hook-length control protein FliK</fullName>
    </submittedName>
</protein>
<proteinExistence type="predicted"/>
<keyword evidence="2" id="KW-1185">Reference proteome</keyword>
<gene>
    <name evidence="1" type="ORF">HF292_005105</name>
</gene>
<dbReference type="EMBL" id="CP130946">
    <property type="protein sequence ID" value="XRP74030.1"/>
    <property type="molecule type" value="Genomic_DNA"/>
</dbReference>
<reference evidence="1 2" key="1">
    <citation type="journal article" date="2021" name="ISME J.">
        <title>Genomic evolution of the class Acidithiobacillia: deep-branching Proteobacteria living in extreme acidic conditions.</title>
        <authorList>
            <person name="Moya-Beltran A."/>
            <person name="Beard S."/>
            <person name="Rojas-Villalobos C."/>
            <person name="Issotta F."/>
            <person name="Gallardo Y."/>
            <person name="Ulloa R."/>
            <person name="Giaveno A."/>
            <person name="Degli Esposti M."/>
            <person name="Johnson D.B."/>
            <person name="Quatrini R."/>
        </authorList>
    </citation>
    <scope>NUCLEOTIDE SEQUENCE [LARGE SCALE GENOMIC DNA]</scope>
    <source>
        <strain evidence="1 2">CF3</strain>
    </source>
</reference>
<accession>A0ACD5IJM0</accession>